<keyword evidence="3" id="KW-1185">Reference proteome</keyword>
<reference evidence="2 3" key="1">
    <citation type="submission" date="2019-11" db="EMBL/GenBank/DDBJ databases">
        <authorList>
            <person name="Dong K."/>
        </authorList>
    </citation>
    <scope>NUCLEOTIDE SEQUENCE [LARGE SCALE GENOMIC DNA]</scope>
    <source>
        <strain evidence="2 3">DK608</strain>
    </source>
</reference>
<proteinExistence type="predicted"/>
<dbReference type="AlphaFoldDB" id="A0A6L6J304"/>
<evidence type="ECO:0000259" key="1">
    <source>
        <dbReference type="Pfam" id="PF14130"/>
    </source>
</evidence>
<evidence type="ECO:0000313" key="2">
    <source>
        <dbReference type="EMBL" id="MTH66238.1"/>
    </source>
</evidence>
<dbReference type="InterPro" id="IPR025382">
    <property type="entry name" value="Cap4-like_endonuclease_dom"/>
</dbReference>
<feature type="domain" description="CD-NTase associated protein 4-like DNA endonuclease" evidence="1">
    <location>
        <begin position="18"/>
        <end position="218"/>
    </location>
</feature>
<dbReference type="Pfam" id="PF14130">
    <property type="entry name" value="Cap4_nuclease"/>
    <property type="match status" value="1"/>
</dbReference>
<dbReference type="Proteomes" id="UP000478740">
    <property type="component" value="Unassembled WGS sequence"/>
</dbReference>
<comment type="caution">
    <text evidence="2">The sequence shown here is derived from an EMBL/GenBank/DDBJ whole genome shotgun (WGS) entry which is preliminary data.</text>
</comment>
<name>A0A6L6J304_9RHOB</name>
<accession>A0A6L6J304</accession>
<dbReference type="RefSeq" id="WP_131389971.1">
    <property type="nucleotide sequence ID" value="NZ_WMIH01000026.1"/>
</dbReference>
<organism evidence="2 3">
    <name type="scientific">Paracoccus shanxieyensis</name>
    <dbReference type="NCBI Taxonomy" id="2675752"/>
    <lineage>
        <taxon>Bacteria</taxon>
        <taxon>Pseudomonadati</taxon>
        <taxon>Pseudomonadota</taxon>
        <taxon>Alphaproteobacteria</taxon>
        <taxon>Rhodobacterales</taxon>
        <taxon>Paracoccaceae</taxon>
        <taxon>Paracoccus</taxon>
    </lineage>
</organism>
<protein>
    <submittedName>
        <fullName evidence="2">DUF4297 domain-containing protein</fullName>
    </submittedName>
</protein>
<evidence type="ECO:0000313" key="3">
    <source>
        <dbReference type="Proteomes" id="UP000478740"/>
    </source>
</evidence>
<dbReference type="EMBL" id="WMII01000025">
    <property type="protein sequence ID" value="MTH66238.1"/>
    <property type="molecule type" value="Genomic_DNA"/>
</dbReference>
<gene>
    <name evidence="2" type="ORF">GL284_18430</name>
</gene>
<dbReference type="GO" id="GO:0004518">
    <property type="term" value="F:nuclease activity"/>
    <property type="evidence" value="ECO:0007669"/>
    <property type="project" value="InterPro"/>
</dbReference>
<sequence length="357" mass="40504">MSQQLLEEMLKKPQRETAGADTSLRFDYQKNWAFCEMIKRHLEGADYLVAFEYHDDVVFLEPEENPQNVDFCQVKTKKSSSHITLGFYLAREKSPEGRKPSILGKMYENFDGIGAGHEVRTILVSNVPFSFCGSNSCAADLKEREVNQIKEKMAEELSHFDEARLKNIHFITTGVSLDAMHSFLMGEVSELFKMELGEGHGVNMHAWTRLVQDEINRKNNVESENISSTSDLKKKKCVSRKLLTDTIQWAANNRTRAPEMSLINAELKDAGWTAIDLMKMGKKISNAVSDYTNPTNGDAELLKQRLELLFHSEAPQTLPDFLSSAFSKVAEITDGLSLYSEKFYFLAFAVIVFNEEI</sequence>